<evidence type="ECO:0000256" key="4">
    <source>
        <dbReference type="ARBA" id="ARBA00033107"/>
    </source>
</evidence>
<dbReference type="GO" id="GO:0005739">
    <property type="term" value="C:mitochondrion"/>
    <property type="evidence" value="ECO:0007669"/>
    <property type="project" value="TreeGrafter"/>
</dbReference>
<evidence type="ECO:0000256" key="2">
    <source>
        <dbReference type="ARBA" id="ARBA00020581"/>
    </source>
</evidence>
<dbReference type="OrthoDB" id="407355at2759"/>
<feature type="domain" description="Ribosome recycling factor" evidence="5">
    <location>
        <begin position="118"/>
        <end position="279"/>
    </location>
</feature>
<dbReference type="InterPro" id="IPR023584">
    <property type="entry name" value="Ribosome_recyc_fac_dom"/>
</dbReference>
<evidence type="ECO:0000313" key="7">
    <source>
        <dbReference type="Proteomes" id="UP000291343"/>
    </source>
</evidence>
<dbReference type="SUPFAM" id="SSF55194">
    <property type="entry name" value="Ribosome recycling factor, RRF"/>
    <property type="match status" value="1"/>
</dbReference>
<keyword evidence="7" id="KW-1185">Reference proteome</keyword>
<evidence type="ECO:0000259" key="5">
    <source>
        <dbReference type="Pfam" id="PF01765"/>
    </source>
</evidence>
<name>A0A482XMM2_LAOST</name>
<evidence type="ECO:0000256" key="3">
    <source>
        <dbReference type="ARBA" id="ARBA00022917"/>
    </source>
</evidence>
<reference evidence="6 7" key="1">
    <citation type="journal article" date="2017" name="Gigascience">
        <title>Genome sequence of the small brown planthopper, Laodelphax striatellus.</title>
        <authorList>
            <person name="Zhu J."/>
            <person name="Jiang F."/>
            <person name="Wang X."/>
            <person name="Yang P."/>
            <person name="Bao Y."/>
            <person name="Zhao W."/>
            <person name="Wang W."/>
            <person name="Lu H."/>
            <person name="Wang Q."/>
            <person name="Cui N."/>
            <person name="Li J."/>
            <person name="Chen X."/>
            <person name="Luo L."/>
            <person name="Yu J."/>
            <person name="Kang L."/>
            <person name="Cui F."/>
        </authorList>
    </citation>
    <scope>NUCLEOTIDE SEQUENCE [LARGE SCALE GENOMIC DNA]</scope>
    <source>
        <strain evidence="6">Lst14</strain>
    </source>
</reference>
<dbReference type="Pfam" id="PF01765">
    <property type="entry name" value="RRF"/>
    <property type="match status" value="1"/>
</dbReference>
<comment type="similarity">
    <text evidence="1">Belongs to the RRF family.</text>
</comment>
<dbReference type="InterPro" id="IPR002661">
    <property type="entry name" value="Ribosome_recyc_fac"/>
</dbReference>
<gene>
    <name evidence="6" type="ORF">LSTR_LSTR005171</name>
</gene>
<dbReference type="AlphaFoldDB" id="A0A482XMM2"/>
<dbReference type="Gene3D" id="3.30.1360.40">
    <property type="match status" value="1"/>
</dbReference>
<comment type="caution">
    <text evidence="6">The sequence shown here is derived from an EMBL/GenBank/DDBJ whole genome shotgun (WGS) entry which is preliminary data.</text>
</comment>
<evidence type="ECO:0000313" key="6">
    <source>
        <dbReference type="EMBL" id="RZF47093.1"/>
    </source>
</evidence>
<proteinExistence type="inferred from homology"/>
<dbReference type="InterPro" id="IPR036191">
    <property type="entry name" value="RRF_sf"/>
</dbReference>
<accession>A0A482XMM2</accession>
<dbReference type="GO" id="GO:0006412">
    <property type="term" value="P:translation"/>
    <property type="evidence" value="ECO:0007669"/>
    <property type="project" value="UniProtKB-KW"/>
</dbReference>
<dbReference type="SMR" id="A0A482XMM2"/>
<protein>
    <recommendedName>
        <fullName evidence="2">Ribosome-recycling factor, mitochondrial</fullName>
    </recommendedName>
    <alternativeName>
        <fullName evidence="4">Ribosome-releasing factor, mitochondrial</fullName>
    </alternativeName>
</protein>
<sequence>MTLSYARVFMQLINSSFAASSPRLRFCSKCIQNRFIHNSLTPGKRSLAINITQEKHSEFLSIYSPVWMIQRSYAKGRDKKKSDKGKKKSVAIDETVLNEVVDVDKLRSQMQKHVDNLQEDYIKNLSLRSTSGAIEQLKVKFEGNDYVLQDLAQVIRQNPKSIILNMASFPTAIPAVLEAISKSGMNLNSQQDGTKLFIPVPKVTKELREQLAKNAKALFIKCRDNIKDVQNKHIKTVRSKEKDGISQDLSRTVCEQITAVCDTYVAQAEKILAMKEAELKGNQN</sequence>
<dbReference type="GO" id="GO:0043023">
    <property type="term" value="F:ribosomal large subunit binding"/>
    <property type="evidence" value="ECO:0007669"/>
    <property type="project" value="TreeGrafter"/>
</dbReference>
<dbReference type="Proteomes" id="UP000291343">
    <property type="component" value="Unassembled WGS sequence"/>
</dbReference>
<dbReference type="STRING" id="195883.A0A482XMM2"/>
<organism evidence="6 7">
    <name type="scientific">Laodelphax striatellus</name>
    <name type="common">Small brown planthopper</name>
    <name type="synonym">Delphax striatella</name>
    <dbReference type="NCBI Taxonomy" id="195883"/>
    <lineage>
        <taxon>Eukaryota</taxon>
        <taxon>Metazoa</taxon>
        <taxon>Ecdysozoa</taxon>
        <taxon>Arthropoda</taxon>
        <taxon>Hexapoda</taxon>
        <taxon>Insecta</taxon>
        <taxon>Pterygota</taxon>
        <taxon>Neoptera</taxon>
        <taxon>Paraneoptera</taxon>
        <taxon>Hemiptera</taxon>
        <taxon>Auchenorrhyncha</taxon>
        <taxon>Fulgoroidea</taxon>
        <taxon>Delphacidae</taxon>
        <taxon>Criomorphinae</taxon>
        <taxon>Laodelphax</taxon>
    </lineage>
</organism>
<evidence type="ECO:0000256" key="1">
    <source>
        <dbReference type="ARBA" id="ARBA00005912"/>
    </source>
</evidence>
<dbReference type="Gene3D" id="1.10.132.20">
    <property type="entry name" value="Ribosome-recycling factor"/>
    <property type="match status" value="1"/>
</dbReference>
<dbReference type="PANTHER" id="PTHR20982">
    <property type="entry name" value="RIBOSOME RECYCLING FACTOR"/>
    <property type="match status" value="1"/>
</dbReference>
<keyword evidence="3" id="KW-0648">Protein biosynthesis</keyword>
<dbReference type="PANTHER" id="PTHR20982:SF3">
    <property type="entry name" value="MITOCHONDRIAL RIBOSOME RECYCLING FACTOR PSEUDO 1"/>
    <property type="match status" value="1"/>
</dbReference>
<dbReference type="FunCoup" id="A0A482XMM2">
    <property type="interactions" value="426"/>
</dbReference>
<dbReference type="EMBL" id="QKKF02004753">
    <property type="protein sequence ID" value="RZF47093.1"/>
    <property type="molecule type" value="Genomic_DNA"/>
</dbReference>
<dbReference type="InParanoid" id="A0A482XMM2"/>